<dbReference type="Proteomes" id="UP000294963">
    <property type="component" value="Unassembled WGS sequence"/>
</dbReference>
<accession>A0A4V2R1C4</accession>
<protein>
    <submittedName>
        <fullName evidence="1">Uncharacterized protein</fullName>
    </submittedName>
</protein>
<evidence type="ECO:0000313" key="2">
    <source>
        <dbReference type="Proteomes" id="UP000294963"/>
    </source>
</evidence>
<dbReference type="EMBL" id="SLVJ01000006">
    <property type="protein sequence ID" value="TCM68068.1"/>
    <property type="molecule type" value="Genomic_DNA"/>
</dbReference>
<comment type="caution">
    <text evidence="1">The sequence shown here is derived from an EMBL/GenBank/DDBJ whole genome shotgun (WGS) entry which is preliminary data.</text>
</comment>
<proteinExistence type="predicted"/>
<dbReference type="AlphaFoldDB" id="A0A4V2R1C4"/>
<organism evidence="1 2">
    <name type="scientific">Acinetobacter calcoaceticus</name>
    <dbReference type="NCBI Taxonomy" id="471"/>
    <lineage>
        <taxon>Bacteria</taxon>
        <taxon>Pseudomonadati</taxon>
        <taxon>Pseudomonadota</taxon>
        <taxon>Gammaproteobacteria</taxon>
        <taxon>Moraxellales</taxon>
        <taxon>Moraxellaceae</taxon>
        <taxon>Acinetobacter</taxon>
        <taxon>Acinetobacter calcoaceticus/baumannii complex</taxon>
    </lineage>
</organism>
<dbReference type="OrthoDB" id="6706260at2"/>
<gene>
    <name evidence="1" type="ORF">EC844_10650</name>
</gene>
<evidence type="ECO:0000313" key="1">
    <source>
        <dbReference type="EMBL" id="TCM68068.1"/>
    </source>
</evidence>
<reference evidence="1 2" key="1">
    <citation type="submission" date="2019-03" db="EMBL/GenBank/DDBJ databases">
        <title>Genomic analyses of the natural microbiome of Caenorhabditis elegans.</title>
        <authorList>
            <person name="Samuel B."/>
        </authorList>
    </citation>
    <scope>NUCLEOTIDE SEQUENCE [LARGE SCALE GENOMIC DNA]</scope>
    <source>
        <strain evidence="1 2">JUb89</strain>
    </source>
</reference>
<keyword evidence="2" id="KW-1185">Reference proteome</keyword>
<sequence length="111" mass="11903">MQFLFNSKGQHVANLVNHQLHSPDGHNIGHLSVQEGVFIDLNGRYLGEIVLNNRLLYNSISPFKTSSFAVKGNYGNAGSFGNPGSFGSIGMLGGYQDIEAGWLSSSSSKTV</sequence>
<name>A0A4V2R1C4_ACICA</name>